<protein>
    <recommendedName>
        <fullName evidence="1">Terpene synthase N-terminal domain-containing protein</fullName>
    </recommendedName>
</protein>
<name>A0AAF0ZQT2_SOLVR</name>
<evidence type="ECO:0000313" key="2">
    <source>
        <dbReference type="EMBL" id="WMV48662.1"/>
    </source>
</evidence>
<evidence type="ECO:0000259" key="1">
    <source>
        <dbReference type="Pfam" id="PF01397"/>
    </source>
</evidence>
<dbReference type="Gene3D" id="1.50.10.130">
    <property type="entry name" value="Terpene synthase, N-terminal domain"/>
    <property type="match status" value="1"/>
</dbReference>
<gene>
    <name evidence="2" type="ORF">MTR67_042047</name>
</gene>
<evidence type="ECO:0000313" key="3">
    <source>
        <dbReference type="Proteomes" id="UP001234989"/>
    </source>
</evidence>
<dbReference type="InterPro" id="IPR008930">
    <property type="entry name" value="Terpenoid_cyclase/PrenylTrfase"/>
</dbReference>
<dbReference type="Pfam" id="PF01397">
    <property type="entry name" value="Terpene_synth"/>
    <property type="match status" value="1"/>
</dbReference>
<feature type="domain" description="Terpene synthase N-terminal" evidence="1">
    <location>
        <begin position="1"/>
        <end position="50"/>
    </location>
</feature>
<proteinExistence type="predicted"/>
<dbReference type="InterPro" id="IPR036965">
    <property type="entry name" value="Terpene_synth_N_sf"/>
</dbReference>
<sequence>MGIEHHFQEEIQSILQKEYDQSACFLKYQTPFDVSLCFRLLRQQGYHVSAGNWLIISKNPNYQIMDKLYNYI</sequence>
<organism evidence="2 3">
    <name type="scientific">Solanum verrucosum</name>
    <dbReference type="NCBI Taxonomy" id="315347"/>
    <lineage>
        <taxon>Eukaryota</taxon>
        <taxon>Viridiplantae</taxon>
        <taxon>Streptophyta</taxon>
        <taxon>Embryophyta</taxon>
        <taxon>Tracheophyta</taxon>
        <taxon>Spermatophyta</taxon>
        <taxon>Magnoliopsida</taxon>
        <taxon>eudicotyledons</taxon>
        <taxon>Gunneridae</taxon>
        <taxon>Pentapetalae</taxon>
        <taxon>asterids</taxon>
        <taxon>lamiids</taxon>
        <taxon>Solanales</taxon>
        <taxon>Solanaceae</taxon>
        <taxon>Solanoideae</taxon>
        <taxon>Solaneae</taxon>
        <taxon>Solanum</taxon>
    </lineage>
</organism>
<dbReference type="GO" id="GO:0010333">
    <property type="term" value="F:terpene synthase activity"/>
    <property type="evidence" value="ECO:0007669"/>
    <property type="project" value="InterPro"/>
</dbReference>
<accession>A0AAF0ZQT2</accession>
<keyword evidence="3" id="KW-1185">Reference proteome</keyword>
<dbReference type="InterPro" id="IPR001906">
    <property type="entry name" value="Terpene_synth_N"/>
</dbReference>
<dbReference type="Proteomes" id="UP001234989">
    <property type="component" value="Chromosome 10"/>
</dbReference>
<dbReference type="SUPFAM" id="SSF48239">
    <property type="entry name" value="Terpenoid cyclases/Protein prenyltransferases"/>
    <property type="match status" value="1"/>
</dbReference>
<dbReference type="EMBL" id="CP133621">
    <property type="protein sequence ID" value="WMV48662.1"/>
    <property type="molecule type" value="Genomic_DNA"/>
</dbReference>
<dbReference type="AlphaFoldDB" id="A0AAF0ZQT2"/>
<reference evidence="2" key="1">
    <citation type="submission" date="2023-08" db="EMBL/GenBank/DDBJ databases">
        <title>A de novo genome assembly of Solanum verrucosum Schlechtendal, a Mexican diploid species geographically isolated from the other diploid A-genome species in potato relatives.</title>
        <authorList>
            <person name="Hosaka K."/>
        </authorList>
    </citation>
    <scope>NUCLEOTIDE SEQUENCE</scope>
    <source>
        <tissue evidence="2">Young leaves</tissue>
    </source>
</reference>